<organism evidence="2 3">
    <name type="scientific">[Candida] railenensis</name>
    <dbReference type="NCBI Taxonomy" id="45579"/>
    <lineage>
        <taxon>Eukaryota</taxon>
        <taxon>Fungi</taxon>
        <taxon>Dikarya</taxon>
        <taxon>Ascomycota</taxon>
        <taxon>Saccharomycotina</taxon>
        <taxon>Pichiomycetes</taxon>
        <taxon>Debaryomycetaceae</taxon>
        <taxon>Kurtzmaniella</taxon>
    </lineage>
</organism>
<evidence type="ECO:0000313" key="3">
    <source>
        <dbReference type="Proteomes" id="UP000837801"/>
    </source>
</evidence>
<feature type="transmembrane region" description="Helical" evidence="1">
    <location>
        <begin position="171"/>
        <end position="193"/>
    </location>
</feature>
<protein>
    <submittedName>
        <fullName evidence="2">Uncharacterized protein</fullName>
    </submittedName>
</protein>
<keyword evidence="1" id="KW-0812">Transmembrane</keyword>
<dbReference type="EMBL" id="CAKXYY010000010">
    <property type="protein sequence ID" value="CAH2353255.1"/>
    <property type="molecule type" value="Genomic_DNA"/>
</dbReference>
<dbReference type="AlphaFoldDB" id="A0A9P0QQW3"/>
<feature type="transmembrane region" description="Helical" evidence="1">
    <location>
        <begin position="124"/>
        <end position="144"/>
    </location>
</feature>
<keyword evidence="1" id="KW-1133">Transmembrane helix</keyword>
<evidence type="ECO:0000256" key="1">
    <source>
        <dbReference type="SAM" id="Phobius"/>
    </source>
</evidence>
<dbReference type="Proteomes" id="UP000837801">
    <property type="component" value="Unassembled WGS sequence"/>
</dbReference>
<proteinExistence type="predicted"/>
<keyword evidence="3" id="KW-1185">Reference proteome</keyword>
<evidence type="ECO:0000313" key="2">
    <source>
        <dbReference type="EMBL" id="CAH2353255.1"/>
    </source>
</evidence>
<name>A0A9P0QQW3_9ASCO</name>
<accession>A0A9P0QQW3</accession>
<reference evidence="2" key="1">
    <citation type="submission" date="2022-03" db="EMBL/GenBank/DDBJ databases">
        <authorList>
            <person name="Legras J.-L."/>
            <person name="Devillers H."/>
            <person name="Grondin C."/>
        </authorList>
    </citation>
    <scope>NUCLEOTIDE SEQUENCE</scope>
    <source>
        <strain evidence="2">CLIB 1423</strain>
    </source>
</reference>
<sequence length="380" mass="43806">MFNLIIRAQSISSRNFISKQIVNNQRSIFRFKSSLPDNFNPKRDLPSEGEWKHIKHHIPGESVQKNDLGSRVPRFPLTKEIVPTLLPRPGVPQVGPKTSFKQVLEILKRKTKPELIYEAEPHRLYFLSSICFALMFTAYGLVLLEYGVFESTNRYELNERELSPELLKREWYFDVIKFSVPGLIVLRIALAIVRIPQRLIRRMWFLPGKGGAEFIRFTSYPLFPGQATPVYTVPLSNLTRHAKAKVWTGKGFYGTADNSHFFFALKETNPTTKKTKSWIVDRKGFFWSDGRVFDVLFGKESVAEAELGVPYDEQIGVINRGVKKQRQQLREKHGFFYRYKLQGKEMKKDIGKLGKFVGEKVGIEGKKDSDDKNLLGKGKK</sequence>
<comment type="caution">
    <text evidence="2">The sequence shown here is derived from an EMBL/GenBank/DDBJ whole genome shotgun (WGS) entry which is preliminary data.</text>
</comment>
<keyword evidence="1" id="KW-0472">Membrane</keyword>
<gene>
    <name evidence="2" type="ORF">CLIB1423_10S00804</name>
</gene>
<dbReference type="OrthoDB" id="4083656at2759"/>